<comment type="similarity">
    <text evidence="1">Belongs to the cycloisomerase 2 family.</text>
</comment>
<dbReference type="GO" id="GO:0005829">
    <property type="term" value="C:cytosol"/>
    <property type="evidence" value="ECO:0007669"/>
    <property type="project" value="TreeGrafter"/>
</dbReference>
<sequence length="348" mass="38398">MERQFAYIGTYTNGESKGIYRVSLDPLSGDIFDVFLAGEIENPTYLDLSCNNSLLYSVAKVDGKGGVASFSIDSDTGKLHKLNHVISEGNPPCHVSLDPHTKYLFSANYHMGETKVFPVKEDGSLAHESDVIIHKGSGPHKVRQLKPHAHYAGITPDGKYLCTVELGSDRLTVFSHYKGNLRLQWENPLKPGSGPRHLTFHPNGKFAYVNTELSGEIIVFEYFCDSGEFKEIQYISTLPDGFSLENLGSAIHITPNGKYVYAANRGHDSIVGFNIDKQSGKLSFISHTSTEGKNPRDFAIDPTGNFIIAANQDSNSIISLRIDQNTGMLLRNNSKKIIPNPVCVKFTK</sequence>
<dbReference type="GO" id="GO:0017057">
    <property type="term" value="F:6-phosphogluconolactonase activity"/>
    <property type="evidence" value="ECO:0007669"/>
    <property type="project" value="TreeGrafter"/>
</dbReference>
<gene>
    <name evidence="2" type="ORF">HYG86_10030</name>
</gene>
<dbReference type="PANTHER" id="PTHR30344:SF1">
    <property type="entry name" value="6-PHOSPHOGLUCONOLACTONASE"/>
    <property type="match status" value="1"/>
</dbReference>
<organism evidence="2 3">
    <name type="scientific">Alkalicella caledoniensis</name>
    <dbReference type="NCBI Taxonomy" id="2731377"/>
    <lineage>
        <taxon>Bacteria</taxon>
        <taxon>Bacillati</taxon>
        <taxon>Bacillota</taxon>
        <taxon>Clostridia</taxon>
        <taxon>Eubacteriales</taxon>
        <taxon>Proteinivoracaceae</taxon>
        <taxon>Alkalicella</taxon>
    </lineage>
</organism>
<dbReference type="RefSeq" id="WP_213165441.1">
    <property type="nucleotide sequence ID" value="NZ_CP058559.1"/>
</dbReference>
<dbReference type="Gene3D" id="2.130.10.10">
    <property type="entry name" value="YVTN repeat-like/Quinoprotein amine dehydrogenase"/>
    <property type="match status" value="1"/>
</dbReference>
<protein>
    <submittedName>
        <fullName evidence="2">Lactonase family protein</fullName>
    </submittedName>
</protein>
<dbReference type="KEGG" id="acae:HYG86_10030"/>
<dbReference type="Proteomes" id="UP000516160">
    <property type="component" value="Chromosome"/>
</dbReference>
<evidence type="ECO:0000313" key="2">
    <source>
        <dbReference type="EMBL" id="QNO15077.1"/>
    </source>
</evidence>
<dbReference type="InterPro" id="IPR015943">
    <property type="entry name" value="WD40/YVTN_repeat-like_dom_sf"/>
</dbReference>
<name>A0A7G9W8R5_ALKCA</name>
<dbReference type="AlphaFoldDB" id="A0A7G9W8R5"/>
<proteinExistence type="inferred from homology"/>
<dbReference type="InterPro" id="IPR019405">
    <property type="entry name" value="Lactonase_7-beta_prop"/>
</dbReference>
<evidence type="ECO:0000313" key="3">
    <source>
        <dbReference type="Proteomes" id="UP000516160"/>
    </source>
</evidence>
<dbReference type="InterPro" id="IPR050282">
    <property type="entry name" value="Cycloisomerase_2"/>
</dbReference>
<accession>A0A7G9W8R5</accession>
<dbReference type="PANTHER" id="PTHR30344">
    <property type="entry name" value="6-PHOSPHOGLUCONOLACTONASE-RELATED"/>
    <property type="match status" value="1"/>
</dbReference>
<dbReference type="FunFam" id="2.130.10.10:FF:000306">
    <property type="entry name" value="3-carboxymuconate cyclase"/>
    <property type="match status" value="1"/>
</dbReference>
<reference evidence="2 3" key="1">
    <citation type="submission" date="2020-07" db="EMBL/GenBank/DDBJ databases">
        <title>Alkalicella. sp. LB2 genome.</title>
        <authorList>
            <person name="Postec A."/>
            <person name="Quemeneur M."/>
        </authorList>
    </citation>
    <scope>NUCLEOTIDE SEQUENCE [LARGE SCALE GENOMIC DNA]</scope>
    <source>
        <strain evidence="2 3">LB2</strain>
    </source>
</reference>
<dbReference type="Pfam" id="PF10282">
    <property type="entry name" value="Lactonase"/>
    <property type="match status" value="1"/>
</dbReference>
<dbReference type="InterPro" id="IPR011048">
    <property type="entry name" value="Haem_d1_sf"/>
</dbReference>
<dbReference type="SUPFAM" id="SSF51004">
    <property type="entry name" value="C-terminal (heme d1) domain of cytochrome cd1-nitrite reductase"/>
    <property type="match status" value="1"/>
</dbReference>
<dbReference type="EMBL" id="CP058559">
    <property type="protein sequence ID" value="QNO15077.1"/>
    <property type="molecule type" value="Genomic_DNA"/>
</dbReference>
<keyword evidence="3" id="KW-1185">Reference proteome</keyword>
<evidence type="ECO:0000256" key="1">
    <source>
        <dbReference type="ARBA" id="ARBA00005564"/>
    </source>
</evidence>